<accession>A0A2U2BA60</accession>
<dbReference type="InterPro" id="IPR036942">
    <property type="entry name" value="Beta-barrel_TonB_sf"/>
</dbReference>
<organism evidence="10 11">
    <name type="scientific">Marinilabilia rubra</name>
    <dbReference type="NCBI Taxonomy" id="2162893"/>
    <lineage>
        <taxon>Bacteria</taxon>
        <taxon>Pseudomonadati</taxon>
        <taxon>Bacteroidota</taxon>
        <taxon>Bacteroidia</taxon>
        <taxon>Marinilabiliales</taxon>
        <taxon>Marinilabiliaceae</taxon>
        <taxon>Marinilabilia</taxon>
    </lineage>
</organism>
<proteinExistence type="predicted"/>
<keyword evidence="4" id="KW-0812">Transmembrane</keyword>
<evidence type="ECO:0000313" key="11">
    <source>
        <dbReference type="Proteomes" id="UP000244956"/>
    </source>
</evidence>
<dbReference type="AlphaFoldDB" id="A0A2U2BA60"/>
<dbReference type="Gene3D" id="2.60.40.1120">
    <property type="entry name" value="Carboxypeptidase-like, regulatory domain"/>
    <property type="match status" value="1"/>
</dbReference>
<dbReference type="PANTHER" id="PTHR30069">
    <property type="entry name" value="TONB-DEPENDENT OUTER MEMBRANE RECEPTOR"/>
    <property type="match status" value="1"/>
</dbReference>
<feature type="chain" id="PRO_5015557174" evidence="8">
    <location>
        <begin position="23"/>
        <end position="774"/>
    </location>
</feature>
<reference evidence="10 11" key="1">
    <citation type="submission" date="2018-05" db="EMBL/GenBank/DDBJ databases">
        <title>Marinilabilia rubrum sp. nov., isolated from saltern sediment.</title>
        <authorList>
            <person name="Zhang R."/>
        </authorList>
    </citation>
    <scope>NUCLEOTIDE SEQUENCE [LARGE SCALE GENOMIC DNA]</scope>
    <source>
        <strain evidence="10 11">WTE16</strain>
    </source>
</reference>
<evidence type="ECO:0000256" key="1">
    <source>
        <dbReference type="ARBA" id="ARBA00004571"/>
    </source>
</evidence>
<dbReference type="Pfam" id="PF07715">
    <property type="entry name" value="Plug"/>
    <property type="match status" value="1"/>
</dbReference>
<evidence type="ECO:0000256" key="3">
    <source>
        <dbReference type="ARBA" id="ARBA00022452"/>
    </source>
</evidence>
<dbReference type="Pfam" id="PF13715">
    <property type="entry name" value="CarbopepD_reg_2"/>
    <property type="match status" value="1"/>
</dbReference>
<evidence type="ECO:0000256" key="6">
    <source>
        <dbReference type="ARBA" id="ARBA00023136"/>
    </source>
</evidence>
<dbReference type="Proteomes" id="UP000244956">
    <property type="component" value="Unassembled WGS sequence"/>
</dbReference>
<name>A0A2U2BA60_9BACT</name>
<evidence type="ECO:0000256" key="2">
    <source>
        <dbReference type="ARBA" id="ARBA00022448"/>
    </source>
</evidence>
<dbReference type="InterPro" id="IPR039426">
    <property type="entry name" value="TonB-dep_rcpt-like"/>
</dbReference>
<evidence type="ECO:0000256" key="4">
    <source>
        <dbReference type="ARBA" id="ARBA00022692"/>
    </source>
</evidence>
<dbReference type="GO" id="GO:0044718">
    <property type="term" value="P:siderophore transmembrane transport"/>
    <property type="evidence" value="ECO:0007669"/>
    <property type="project" value="TreeGrafter"/>
</dbReference>
<dbReference type="PANTHER" id="PTHR30069:SF29">
    <property type="entry name" value="HEMOGLOBIN AND HEMOGLOBIN-HAPTOGLOBIN-BINDING PROTEIN 1-RELATED"/>
    <property type="match status" value="1"/>
</dbReference>
<dbReference type="InterPro" id="IPR008969">
    <property type="entry name" value="CarboxyPept-like_regulatory"/>
</dbReference>
<keyword evidence="2" id="KW-0813">Transport</keyword>
<evidence type="ECO:0000313" key="10">
    <source>
        <dbReference type="EMBL" id="PWD99959.1"/>
    </source>
</evidence>
<keyword evidence="11" id="KW-1185">Reference proteome</keyword>
<evidence type="ECO:0000256" key="7">
    <source>
        <dbReference type="ARBA" id="ARBA00023237"/>
    </source>
</evidence>
<comment type="subcellular location">
    <subcellularLocation>
        <location evidence="1">Cell outer membrane</location>
        <topology evidence="1">Multi-pass membrane protein</topology>
    </subcellularLocation>
</comment>
<dbReference type="SUPFAM" id="SSF56935">
    <property type="entry name" value="Porins"/>
    <property type="match status" value="1"/>
</dbReference>
<feature type="domain" description="TonB-dependent receptor plug" evidence="9">
    <location>
        <begin position="147"/>
        <end position="223"/>
    </location>
</feature>
<dbReference type="EMBL" id="QEWP01000005">
    <property type="protein sequence ID" value="PWD99959.1"/>
    <property type="molecule type" value="Genomic_DNA"/>
</dbReference>
<keyword evidence="7" id="KW-0998">Cell outer membrane</keyword>
<protein>
    <submittedName>
        <fullName evidence="10">TonB-dependent receptor</fullName>
    </submittedName>
</protein>
<keyword evidence="10" id="KW-0675">Receptor</keyword>
<evidence type="ECO:0000256" key="5">
    <source>
        <dbReference type="ARBA" id="ARBA00022729"/>
    </source>
</evidence>
<dbReference type="GO" id="GO:0009279">
    <property type="term" value="C:cell outer membrane"/>
    <property type="evidence" value="ECO:0007669"/>
    <property type="project" value="UniProtKB-SubCell"/>
</dbReference>
<keyword evidence="3" id="KW-1134">Transmembrane beta strand</keyword>
<dbReference type="InterPro" id="IPR012910">
    <property type="entry name" value="Plug_dom"/>
</dbReference>
<dbReference type="InterPro" id="IPR037066">
    <property type="entry name" value="Plug_dom_sf"/>
</dbReference>
<dbReference type="OrthoDB" id="9803050at2"/>
<dbReference type="SUPFAM" id="SSF49464">
    <property type="entry name" value="Carboxypeptidase regulatory domain-like"/>
    <property type="match status" value="1"/>
</dbReference>
<dbReference type="Gene3D" id="2.40.170.20">
    <property type="entry name" value="TonB-dependent receptor, beta-barrel domain"/>
    <property type="match status" value="1"/>
</dbReference>
<feature type="signal peptide" evidence="8">
    <location>
        <begin position="1"/>
        <end position="22"/>
    </location>
</feature>
<dbReference type="RefSeq" id="WP_109264060.1">
    <property type="nucleotide sequence ID" value="NZ_QEWP01000005.1"/>
</dbReference>
<dbReference type="Gene3D" id="2.170.130.10">
    <property type="entry name" value="TonB-dependent receptor, plug domain"/>
    <property type="match status" value="1"/>
</dbReference>
<evidence type="ECO:0000259" key="9">
    <source>
        <dbReference type="Pfam" id="PF07715"/>
    </source>
</evidence>
<dbReference type="GO" id="GO:0015344">
    <property type="term" value="F:siderophore uptake transmembrane transporter activity"/>
    <property type="evidence" value="ECO:0007669"/>
    <property type="project" value="TreeGrafter"/>
</dbReference>
<comment type="caution">
    <text evidence="10">The sequence shown here is derived from an EMBL/GenBank/DDBJ whole genome shotgun (WGS) entry which is preliminary data.</text>
</comment>
<keyword evidence="6" id="KW-0472">Membrane</keyword>
<evidence type="ECO:0000256" key="8">
    <source>
        <dbReference type="SAM" id="SignalP"/>
    </source>
</evidence>
<gene>
    <name evidence="10" type="ORF">DDZ16_08720</name>
</gene>
<sequence length="774" mass="88020">MIYFRNIHVFFLCCFFSLTSRADGNVPPGNTVNGYVKDARNGEMLVGATVAIKGTGQGTVTNVYGFFSLDLPVGENVLQFGFLGYNTFELEVNNSRRVTIELQPKTQTIAEVVVKGEGNEGSSRFPLLGLEKMESSSISNIPVLMGETDPMKAIQMLPGVSATSEGSSNFTVRGGNPDQNLLLMDEAIVYNAGHLLGFFSVFNNDAIKNIQLYKGDFPASEGGRLSSVLDVRTRDGNMKYFEGSAGIGLISSRLNLEGPISKDKASFLVSGRRTYLDLFLPLAEDEEIRNNKLYFYDANVKINWIAGDKDRFFLSGYMGRDLFKDELAQLDFGNNTFTFRWNHVFSPSLFSNFSFVRSGYDYFLGTSEKDIEDMEWVSEFNDYMFGADFSWFITPEHTLRYGLRSIYHRIDPGVVSGMDENSLFQEVDLPRNNSLEHGIYFSHTAELSPWMILRMGLRYSVFQNIGPGKSFVFDEYYEVTDTVEYSKGNVYNTYVGLEPRAGISIFFNPRLSGKMSYSRTRQYIQLASNSTSSTPLDVWFPSSPNIKPQIADQVSLGFFKTSRNGVFEHSLEVFNKWMQNTIDFKDHPNLILNETLEGEVRAGTSWARGFEIMTRWNTIRFKGWLGYTFLKSERVAPEINEGRPFLSPYDHTHDFSLFMNYRLSTRVSVSGNWVYYTGAPVTMPVGRYEVDGEFIPLYSERNAERMPDYHRLDLSMTIDGKRGGQWVFSIYNVYGRKNPWAINFVNEDGEPYNIKAEKTYLFSIVPSISYTLEF</sequence>
<keyword evidence="5 8" id="KW-0732">Signal</keyword>